<evidence type="ECO:0000256" key="1">
    <source>
        <dbReference type="ARBA" id="ARBA00006153"/>
    </source>
</evidence>
<dbReference type="InterPro" id="IPR002933">
    <property type="entry name" value="Peptidase_M20"/>
</dbReference>
<dbReference type="PANTHER" id="PTHR32494:SF5">
    <property type="entry name" value="ALLANTOATE AMIDOHYDROLASE"/>
    <property type="match status" value="1"/>
</dbReference>
<keyword evidence="3" id="KW-0862">Zinc</keyword>
<feature type="domain" description="Peptidase M20 dimerisation" evidence="5">
    <location>
        <begin position="213"/>
        <end position="307"/>
    </location>
</feature>
<comment type="cofactor">
    <cofactor evidence="3">
        <name>Zn(2+)</name>
        <dbReference type="ChEBI" id="CHEBI:29105"/>
    </cofactor>
    <text evidence="3">Binds 2 Zn(2+) ions per subunit.</text>
</comment>
<comment type="similarity">
    <text evidence="1">Belongs to the peptidase M20 family.</text>
</comment>
<dbReference type="NCBIfam" id="TIGR01879">
    <property type="entry name" value="hydantase"/>
    <property type="match status" value="1"/>
</dbReference>
<dbReference type="PIRSF" id="PIRSF001235">
    <property type="entry name" value="Amidase_carbamoylase"/>
    <property type="match status" value="1"/>
</dbReference>
<evidence type="ECO:0000313" key="7">
    <source>
        <dbReference type="Proteomes" id="UP000216207"/>
    </source>
</evidence>
<dbReference type="EMBL" id="NPCC01000012">
    <property type="protein sequence ID" value="PAE88985.1"/>
    <property type="molecule type" value="Genomic_DNA"/>
</dbReference>
<dbReference type="Pfam" id="PF01546">
    <property type="entry name" value="Peptidase_M20"/>
    <property type="match status" value="1"/>
</dbReference>
<name>A0A268P0Y6_SHOCL</name>
<feature type="binding site" evidence="3">
    <location>
        <position position="82"/>
    </location>
    <ligand>
        <name>Zn(2+)</name>
        <dbReference type="ChEBI" id="CHEBI:29105"/>
        <label>1</label>
    </ligand>
</feature>
<reference evidence="6 7" key="1">
    <citation type="submission" date="2017-07" db="EMBL/GenBank/DDBJ databases">
        <title>Isolation and whole genome analysis of endospore-forming bacteria from heroin.</title>
        <authorList>
            <person name="Kalinowski J."/>
            <person name="Ahrens B."/>
            <person name="Al-Dilaimi A."/>
            <person name="Winkler A."/>
            <person name="Wibberg D."/>
            <person name="Schleenbecker U."/>
            <person name="Ruckert C."/>
            <person name="Wolfel R."/>
            <person name="Grass G."/>
        </authorList>
    </citation>
    <scope>NUCLEOTIDE SEQUENCE [LARGE SCALE GENOMIC DNA]</scope>
    <source>
        <strain evidence="6 7">7539</strain>
    </source>
</reference>
<dbReference type="InterPro" id="IPR011650">
    <property type="entry name" value="Peptidase_M20_dimer"/>
</dbReference>
<comment type="caution">
    <text evidence="6">The sequence shown here is derived from an EMBL/GenBank/DDBJ whole genome shotgun (WGS) entry which is preliminary data.</text>
</comment>
<feature type="binding site" evidence="3">
    <location>
        <position position="383"/>
    </location>
    <ligand>
        <name>Zn(2+)</name>
        <dbReference type="ChEBI" id="CHEBI:29105"/>
        <label>2</label>
    </ligand>
</feature>
<feature type="binding site" evidence="3">
    <location>
        <position position="93"/>
    </location>
    <ligand>
        <name>Zn(2+)</name>
        <dbReference type="ChEBI" id="CHEBI:29105"/>
        <label>2</label>
    </ligand>
</feature>
<sequence length="410" mass="44315">MINSLETEQASAYIHYLARFGKTSDGGNTRLLYTPTWLEAQQAVFSLFQAKGLDAFFDDVGNAYGRIEGTLASQASIVTGSHIDTVSSGGKFDGAYGIIGSLLAVSRLVSRYGRPKKTIDVVSLCEEEGSRFPLAFWGSGSITGRYEQADIDGLLDASGISLGEAMRANGFGQGHYQAPRRTDIDCFIELHIEQGQVLEHSGNKIGIAKAIVGQRRFTVTVEGAANHAGTTPMHMRKDAMELASRLITRLVDKARKIDEAFVATVGQIEAFPNTANVIPGKVSFSLDIRHHSTNMLDRYCEEMETFFHEQEQASQLGISVDQWADVAPVAMDADLTAMAFQSAQKTGLPVQYMYSGAGHDTQIFGSCCPTALLFVPSKGGISHSPLEFTADEDLEAGVSALAALLYKLAY</sequence>
<keyword evidence="3" id="KW-0479">Metal-binding</keyword>
<dbReference type="Gene3D" id="3.40.630.10">
    <property type="entry name" value="Zn peptidases"/>
    <property type="match status" value="1"/>
</dbReference>
<proteinExistence type="inferred from homology"/>
<evidence type="ECO:0000256" key="4">
    <source>
        <dbReference type="PIRSR" id="PIRSR001235-2"/>
    </source>
</evidence>
<evidence type="ECO:0000256" key="3">
    <source>
        <dbReference type="PIRSR" id="PIRSR001235-1"/>
    </source>
</evidence>
<dbReference type="AlphaFoldDB" id="A0A268P0Y6"/>
<feature type="binding site" evidence="4">
    <location>
        <position position="289"/>
    </location>
    <ligand>
        <name>allantoate</name>
        <dbReference type="ChEBI" id="CHEBI:17536"/>
    </ligand>
</feature>
<evidence type="ECO:0000256" key="2">
    <source>
        <dbReference type="ARBA" id="ARBA00022801"/>
    </source>
</evidence>
<dbReference type="PANTHER" id="PTHR32494">
    <property type="entry name" value="ALLANTOATE DEIMINASE-RELATED"/>
    <property type="match status" value="1"/>
</dbReference>
<dbReference type="CDD" id="cd03884">
    <property type="entry name" value="M20_bAS"/>
    <property type="match status" value="1"/>
</dbReference>
<feature type="binding site" evidence="3">
    <location>
        <position position="93"/>
    </location>
    <ligand>
        <name>Zn(2+)</name>
        <dbReference type="ChEBI" id="CHEBI:29105"/>
        <label>1</label>
    </ligand>
</feature>
<dbReference type="RefSeq" id="WP_095294294.1">
    <property type="nucleotide sequence ID" value="NZ_JAIEWK010000006.1"/>
</dbReference>
<dbReference type="Pfam" id="PF07687">
    <property type="entry name" value="M20_dimer"/>
    <property type="match status" value="1"/>
</dbReference>
<gene>
    <name evidence="6" type="ORF">CHH72_11475</name>
</gene>
<dbReference type="InterPro" id="IPR036264">
    <property type="entry name" value="Bact_exopeptidase_dim_dom"/>
</dbReference>
<protein>
    <submittedName>
        <fullName evidence="6">Allantoate amidohydrolase</fullName>
    </submittedName>
</protein>
<keyword evidence="2 6" id="KW-0378">Hydrolase</keyword>
<dbReference type="GO" id="GO:0016813">
    <property type="term" value="F:hydrolase activity, acting on carbon-nitrogen (but not peptide) bonds, in linear amidines"/>
    <property type="evidence" value="ECO:0007669"/>
    <property type="project" value="InterPro"/>
</dbReference>
<dbReference type="Proteomes" id="UP000216207">
    <property type="component" value="Unassembled WGS sequence"/>
</dbReference>
<dbReference type="NCBIfam" id="NF006771">
    <property type="entry name" value="PRK09290.1-5"/>
    <property type="match status" value="1"/>
</dbReference>
<feature type="binding site" evidence="3">
    <location>
        <position position="191"/>
    </location>
    <ligand>
        <name>Zn(2+)</name>
        <dbReference type="ChEBI" id="CHEBI:29105"/>
        <label>1</label>
    </ligand>
</feature>
<dbReference type="SUPFAM" id="SSF55031">
    <property type="entry name" value="Bacterial exopeptidase dimerisation domain"/>
    <property type="match status" value="1"/>
</dbReference>
<dbReference type="GO" id="GO:0046872">
    <property type="term" value="F:metal ion binding"/>
    <property type="evidence" value="ECO:0007669"/>
    <property type="project" value="UniProtKB-KW"/>
</dbReference>
<evidence type="ECO:0000313" key="6">
    <source>
        <dbReference type="EMBL" id="PAE88985.1"/>
    </source>
</evidence>
<dbReference type="Gene3D" id="3.30.70.360">
    <property type="match status" value="1"/>
</dbReference>
<evidence type="ECO:0000259" key="5">
    <source>
        <dbReference type="Pfam" id="PF07687"/>
    </source>
</evidence>
<feature type="binding site" evidence="4">
    <location>
        <position position="276"/>
    </location>
    <ligand>
        <name>allantoate</name>
        <dbReference type="ChEBI" id="CHEBI:17536"/>
    </ligand>
</feature>
<accession>A0A268P0Y6</accession>
<dbReference type="SUPFAM" id="SSF53187">
    <property type="entry name" value="Zn-dependent exopeptidases"/>
    <property type="match status" value="1"/>
</dbReference>
<dbReference type="InterPro" id="IPR010158">
    <property type="entry name" value="Amidase_Cbmase"/>
</dbReference>
<feature type="binding site" evidence="4">
    <location>
        <position position="216"/>
    </location>
    <ligand>
        <name>allantoate</name>
        <dbReference type="ChEBI" id="CHEBI:17536"/>
    </ligand>
</feature>
<organism evidence="6 7">
    <name type="scientific">Shouchella clausii</name>
    <name type="common">Alkalihalobacillus clausii</name>
    <dbReference type="NCBI Taxonomy" id="79880"/>
    <lineage>
        <taxon>Bacteria</taxon>
        <taxon>Bacillati</taxon>
        <taxon>Bacillota</taxon>
        <taxon>Bacilli</taxon>
        <taxon>Bacillales</taxon>
        <taxon>Bacillaceae</taxon>
        <taxon>Shouchella</taxon>
    </lineage>
</organism>
<feature type="binding site" evidence="3">
    <location>
        <position position="128"/>
    </location>
    <ligand>
        <name>Zn(2+)</name>
        <dbReference type="ChEBI" id="CHEBI:29105"/>
        <label>2</label>
    </ligand>
</feature>